<proteinExistence type="inferred from homology"/>
<sequence>MQVVWSAHCFTCSLLAVGWEEYPVRQHKLPGFCGTRHCGLSAMNASYNATGVSLNVSRLYHKTLEEFLAAPISVSSLVLGNIFSGCFRGLFSSGLIIIFSYFFGANLHLNGWFFLSLLLTCFLFATLGLVAAMVVSSHEGMSRFSTFVILPMTFLCGTFFRVEKYPDVIAYFVQILPLTHSAVSLRAIALNTGFPLVSMLVLAAYAVALFALGLWVTYRVE</sequence>
<evidence type="ECO:0000256" key="5">
    <source>
        <dbReference type="RuleBase" id="RU361157"/>
    </source>
</evidence>
<feature type="transmembrane region" description="Helical" evidence="5">
    <location>
        <begin position="196"/>
        <end position="218"/>
    </location>
</feature>
<evidence type="ECO:0000256" key="1">
    <source>
        <dbReference type="ARBA" id="ARBA00004141"/>
    </source>
</evidence>
<feature type="transmembrane region" description="Helical" evidence="5">
    <location>
        <begin position="111"/>
        <end position="132"/>
    </location>
</feature>
<dbReference type="InterPro" id="IPR052522">
    <property type="entry name" value="ABC-2_transport_permease"/>
</dbReference>
<dbReference type="InterPro" id="IPR013525">
    <property type="entry name" value="ABC2_TM"/>
</dbReference>
<gene>
    <name evidence="7" type="ORF">SSCH_250007</name>
</gene>
<dbReference type="EMBL" id="CDRZ01000168">
    <property type="protein sequence ID" value="CEO88731.1"/>
    <property type="molecule type" value="Genomic_DNA"/>
</dbReference>
<keyword evidence="4 5" id="KW-0472">Membrane</keyword>
<dbReference type="PANTHER" id="PTHR43332">
    <property type="entry name" value="INNER MEMBRANE TRANSPORT PERMEASE YADH-RELATED"/>
    <property type="match status" value="1"/>
</dbReference>
<dbReference type="PANTHER" id="PTHR43332:SF2">
    <property type="entry name" value="INNER MEMBRANE TRANSPORT PERMEASE YADH"/>
    <property type="match status" value="1"/>
</dbReference>
<feature type="transmembrane region" description="Helical" evidence="5">
    <location>
        <begin position="85"/>
        <end position="105"/>
    </location>
</feature>
<name>A0A0B7MLD4_9FIRM</name>
<dbReference type="GO" id="GO:0043190">
    <property type="term" value="C:ATP-binding cassette (ABC) transporter complex"/>
    <property type="evidence" value="ECO:0007669"/>
    <property type="project" value="InterPro"/>
</dbReference>
<comment type="subcellular location">
    <subcellularLocation>
        <location evidence="5">Cell membrane</location>
        <topology evidence="5">Multi-pass membrane protein</topology>
    </subcellularLocation>
    <subcellularLocation>
        <location evidence="1">Membrane</location>
        <topology evidence="1">Multi-pass membrane protein</topology>
    </subcellularLocation>
</comment>
<dbReference type="InterPro" id="IPR000412">
    <property type="entry name" value="ABC_2_transport"/>
</dbReference>
<keyword evidence="2 5" id="KW-0812">Transmembrane</keyword>
<evidence type="ECO:0000313" key="8">
    <source>
        <dbReference type="Proteomes" id="UP000046155"/>
    </source>
</evidence>
<keyword evidence="8" id="KW-1185">Reference proteome</keyword>
<dbReference type="RefSeq" id="WP_198142229.1">
    <property type="nucleotide sequence ID" value="NZ_CDRZ01000168.1"/>
</dbReference>
<keyword evidence="5" id="KW-0813">Transport</keyword>
<dbReference type="Proteomes" id="UP000046155">
    <property type="component" value="Unassembled WGS sequence"/>
</dbReference>
<dbReference type="AlphaFoldDB" id="A0A0B7MLD4"/>
<dbReference type="Pfam" id="PF01061">
    <property type="entry name" value="ABC2_membrane"/>
    <property type="match status" value="1"/>
</dbReference>
<comment type="caution">
    <text evidence="5">Lacks conserved residue(s) required for the propagation of feature annotation.</text>
</comment>
<dbReference type="PROSITE" id="PS51012">
    <property type="entry name" value="ABC_TM2"/>
    <property type="match status" value="1"/>
</dbReference>
<protein>
    <recommendedName>
        <fullName evidence="5">Transport permease protein</fullName>
    </recommendedName>
</protein>
<accession>A0A0B7MLD4</accession>
<evidence type="ECO:0000256" key="2">
    <source>
        <dbReference type="ARBA" id="ARBA00022692"/>
    </source>
</evidence>
<keyword evidence="5" id="KW-1003">Cell membrane</keyword>
<evidence type="ECO:0000259" key="6">
    <source>
        <dbReference type="PROSITE" id="PS51012"/>
    </source>
</evidence>
<feature type="domain" description="ABC transmembrane type-2" evidence="6">
    <location>
        <begin position="1"/>
        <end position="220"/>
    </location>
</feature>
<dbReference type="PRINTS" id="PR00164">
    <property type="entry name" value="ABC2TRNSPORT"/>
</dbReference>
<keyword evidence="3 5" id="KW-1133">Transmembrane helix</keyword>
<comment type="similarity">
    <text evidence="5">Belongs to the ABC-2 integral membrane protein family.</text>
</comment>
<feature type="transmembrane region" description="Helical" evidence="5">
    <location>
        <begin position="168"/>
        <end position="189"/>
    </location>
</feature>
<evidence type="ECO:0000313" key="7">
    <source>
        <dbReference type="EMBL" id="CEO88731.1"/>
    </source>
</evidence>
<feature type="transmembrane region" description="Helical" evidence="5">
    <location>
        <begin position="144"/>
        <end position="162"/>
    </location>
</feature>
<dbReference type="GO" id="GO:0140359">
    <property type="term" value="F:ABC-type transporter activity"/>
    <property type="evidence" value="ECO:0007669"/>
    <property type="project" value="InterPro"/>
</dbReference>
<evidence type="ECO:0000256" key="4">
    <source>
        <dbReference type="ARBA" id="ARBA00023136"/>
    </source>
</evidence>
<reference evidence="8" key="1">
    <citation type="submission" date="2015-01" db="EMBL/GenBank/DDBJ databases">
        <authorList>
            <person name="Manzoor Shahid"/>
            <person name="Zubair Saima"/>
        </authorList>
    </citation>
    <scope>NUCLEOTIDE SEQUENCE [LARGE SCALE GENOMIC DNA]</scope>
    <source>
        <strain evidence="8">Sp3</strain>
    </source>
</reference>
<organism evidence="7 8">
    <name type="scientific">Syntrophaceticus schinkii</name>
    <dbReference type="NCBI Taxonomy" id="499207"/>
    <lineage>
        <taxon>Bacteria</taxon>
        <taxon>Bacillati</taxon>
        <taxon>Bacillota</taxon>
        <taxon>Clostridia</taxon>
        <taxon>Thermoanaerobacterales</taxon>
        <taxon>Thermoanaerobacterales Family III. Incertae Sedis</taxon>
        <taxon>Syntrophaceticus</taxon>
    </lineage>
</organism>
<evidence type="ECO:0000256" key="3">
    <source>
        <dbReference type="ARBA" id="ARBA00022989"/>
    </source>
</evidence>
<dbReference type="InterPro" id="IPR047817">
    <property type="entry name" value="ABC2_TM_bact-type"/>
</dbReference>